<dbReference type="InterPro" id="IPR025996">
    <property type="entry name" value="MT1864/Rv1816-like_C"/>
</dbReference>
<dbReference type="Pfam" id="PF13305">
    <property type="entry name" value="TetR_C_33"/>
    <property type="match status" value="1"/>
</dbReference>
<dbReference type="PATRIC" id="fig|1367847.3.peg.601"/>
<evidence type="ECO:0000313" key="7">
    <source>
        <dbReference type="Proteomes" id="UP000015480"/>
    </source>
</evidence>
<dbReference type="OrthoDB" id="7056813at2"/>
<dbReference type="SUPFAM" id="SSF48498">
    <property type="entry name" value="Tetracyclin repressor-like, C-terminal domain"/>
    <property type="match status" value="1"/>
</dbReference>
<keyword evidence="2 4" id="KW-0238">DNA-binding</keyword>
<dbReference type="AlphaFoldDB" id="S5XKL3"/>
<proteinExistence type="predicted"/>
<dbReference type="SUPFAM" id="SSF46689">
    <property type="entry name" value="Homeodomain-like"/>
    <property type="match status" value="1"/>
</dbReference>
<feature type="domain" description="HTH tetR-type" evidence="5">
    <location>
        <begin position="9"/>
        <end position="69"/>
    </location>
</feature>
<keyword evidence="1" id="KW-0805">Transcription regulation</keyword>
<feature type="DNA-binding region" description="H-T-H motif" evidence="4">
    <location>
        <begin position="32"/>
        <end position="51"/>
    </location>
</feature>
<dbReference type="EMBL" id="CP006650">
    <property type="protein sequence ID" value="AGT07759.1"/>
    <property type="molecule type" value="Genomic_DNA"/>
</dbReference>
<evidence type="ECO:0000256" key="3">
    <source>
        <dbReference type="ARBA" id="ARBA00023163"/>
    </source>
</evidence>
<evidence type="ECO:0000313" key="6">
    <source>
        <dbReference type="EMBL" id="AGT07759.1"/>
    </source>
</evidence>
<dbReference type="STRING" id="1367847.JCM7686_0650"/>
<dbReference type="GO" id="GO:0000976">
    <property type="term" value="F:transcription cis-regulatory region binding"/>
    <property type="evidence" value="ECO:0007669"/>
    <property type="project" value="TreeGrafter"/>
</dbReference>
<gene>
    <name evidence="6" type="ORF">JCM7686_0650</name>
</gene>
<reference evidence="6 7" key="1">
    <citation type="journal article" date="2014" name="BMC Genomics">
        <title>Architecture and functions of a multipartite genome of the methylotrophic bacterium Paracoccus aminophilus JCM 7686, containing primary and secondary chromids.</title>
        <authorList>
            <person name="Dziewit L."/>
            <person name="Czarnecki J."/>
            <person name="Wibberg D."/>
            <person name="Radlinska M."/>
            <person name="Mrozek P."/>
            <person name="Szymczak M."/>
            <person name="Schluter A."/>
            <person name="Puhler A."/>
            <person name="Bartosik D."/>
        </authorList>
    </citation>
    <scope>NUCLEOTIDE SEQUENCE [LARGE SCALE GENOMIC DNA]</scope>
    <source>
        <strain evidence="6">JCM 7686</strain>
    </source>
</reference>
<dbReference type="PANTHER" id="PTHR30055">
    <property type="entry name" value="HTH-TYPE TRANSCRIPTIONAL REGULATOR RUTR"/>
    <property type="match status" value="1"/>
</dbReference>
<keyword evidence="7" id="KW-1185">Reference proteome</keyword>
<evidence type="ECO:0000256" key="1">
    <source>
        <dbReference type="ARBA" id="ARBA00023015"/>
    </source>
</evidence>
<dbReference type="Pfam" id="PF00440">
    <property type="entry name" value="TetR_N"/>
    <property type="match status" value="1"/>
</dbReference>
<dbReference type="PRINTS" id="PR00455">
    <property type="entry name" value="HTHTETR"/>
</dbReference>
<dbReference type="InterPro" id="IPR036271">
    <property type="entry name" value="Tet_transcr_reg_TetR-rel_C_sf"/>
</dbReference>
<protein>
    <submittedName>
        <fullName evidence="6">Transcriptional regulator, TetR family</fullName>
    </submittedName>
</protein>
<name>S5XKL3_PARAH</name>
<dbReference type="PANTHER" id="PTHR30055:SF220">
    <property type="entry name" value="TETR-FAMILY REGULATORY PROTEIN"/>
    <property type="match status" value="1"/>
</dbReference>
<dbReference type="Proteomes" id="UP000015480">
    <property type="component" value="Chromosome"/>
</dbReference>
<dbReference type="InterPro" id="IPR009057">
    <property type="entry name" value="Homeodomain-like_sf"/>
</dbReference>
<dbReference type="HOGENOM" id="CLU_069356_40_0_5"/>
<keyword evidence="3" id="KW-0804">Transcription</keyword>
<accession>S5XKL3</accession>
<evidence type="ECO:0000259" key="5">
    <source>
        <dbReference type="PROSITE" id="PS50977"/>
    </source>
</evidence>
<dbReference type="InterPro" id="IPR050109">
    <property type="entry name" value="HTH-type_TetR-like_transc_reg"/>
</dbReference>
<dbReference type="InterPro" id="IPR001647">
    <property type="entry name" value="HTH_TetR"/>
</dbReference>
<dbReference type="PROSITE" id="PS50977">
    <property type="entry name" value="HTH_TETR_2"/>
    <property type="match status" value="1"/>
</dbReference>
<organism evidence="6 7">
    <name type="scientific">Paracoccus aminophilus JCM 7686</name>
    <dbReference type="NCBI Taxonomy" id="1367847"/>
    <lineage>
        <taxon>Bacteria</taxon>
        <taxon>Pseudomonadati</taxon>
        <taxon>Pseudomonadota</taxon>
        <taxon>Alphaproteobacteria</taxon>
        <taxon>Rhodobacterales</taxon>
        <taxon>Paracoccaceae</taxon>
        <taxon>Paracoccus</taxon>
    </lineage>
</organism>
<evidence type="ECO:0000256" key="4">
    <source>
        <dbReference type="PROSITE-ProRule" id="PRU00335"/>
    </source>
</evidence>
<sequence>MARGSYHHGNLKQALVEAATEVVAHRGPLAFTLSEVARSAGVSAAAVYRHFSGRDELLAEVARQGFVIFCDRLRAARDSVPAESEHLALEKLWRVGTTYLEMATENQGFYRAMYASGLDHGTYTAMAAAAEGAYSLLFLTVREVLATLPEARRPDPIMVSNHLWALTHGVIELFSGATSFGLGLEAMTALLYQGGLTYLRGLGISDLPELQAPSA</sequence>
<dbReference type="Gene3D" id="1.10.357.10">
    <property type="entry name" value="Tetracycline Repressor, domain 2"/>
    <property type="match status" value="1"/>
</dbReference>
<evidence type="ECO:0000256" key="2">
    <source>
        <dbReference type="ARBA" id="ARBA00023125"/>
    </source>
</evidence>
<dbReference type="GO" id="GO:0003700">
    <property type="term" value="F:DNA-binding transcription factor activity"/>
    <property type="evidence" value="ECO:0007669"/>
    <property type="project" value="TreeGrafter"/>
</dbReference>
<dbReference type="RefSeq" id="WP_020949398.1">
    <property type="nucleotide sequence ID" value="NC_022041.1"/>
</dbReference>
<dbReference type="eggNOG" id="COG1309">
    <property type="taxonomic scope" value="Bacteria"/>
</dbReference>
<dbReference type="KEGG" id="pami:JCM7686_0650"/>